<feature type="compositionally biased region" description="Polar residues" evidence="9">
    <location>
        <begin position="1"/>
        <end position="22"/>
    </location>
</feature>
<protein>
    <recommendedName>
        <fullName evidence="1 8">RNA-directed RNA polymerase</fullName>
        <ecNumber evidence="1 8">2.7.7.48</ecNumber>
    </recommendedName>
</protein>
<evidence type="ECO:0000313" key="10">
    <source>
        <dbReference type="EMBL" id="BBC45614.1"/>
    </source>
</evidence>
<evidence type="ECO:0000256" key="2">
    <source>
        <dbReference type="ARBA" id="ARBA00022484"/>
    </source>
</evidence>
<sequence length="1134" mass="127308">MNKLTAPTMQTPTLGASYTSSPKLGHGTKLGRSLSDELERPDAWLQLQAVVLPMCCGKSTYALRFGGYDIDDIVVNERELACDTEALEMFELRHQAVWEGKKHQLIPHNQILLNRARRFFTKCSPDSNLMIVYLHTVELADALGIPVLACVELDKHTIASSSRMSASSPDVRATTLKIAEDQAAANRVYMQRAGLGVPRRCTSFTELDAYLTSVLSRQCNGTPETRAMMSDLLHCKDERARLDNLHAFLKRKGLPKWAYAVAARNLQHALGDLAPEESHHHHNHPGWARYVHAVASCIKGRPSANPQVPRWDEDTVRERFPLGPGSAAFAMFNIADWLNHTPQEAWEKGWLWAKQLMSSPNGASYERLAATIVMGDVLSYAKPEYAELCYRMPLGYLNTEQFTMVTQHAHALVRAGCNYLGEKLPVKDLALFTYWHCLVGRHLGKLDMEKEITDRTHMRTPKYWFYADGRRSSTEFTVRLRQAIEKSYHHMAVVSRDKLLSYEETIRDLGSFLKNRKAWVKPGSATGAPKADIYLSTKQANEQLADELGAELLDATHLVIRKMRLNKAATFEFPEFPRLVEEALAKFEPSSFTRYFCKHEVGKLEGRALYPANLLHYVVTSYVLYLAEKGGTIPHTRINAAADQQLQDHWLWSETREYVFGLMLDYANFNEQHEIEHMKLVIEELAYYYQRHDLLSAGMLEAIRWVSASFDNITCEHDGKVYKFNHGLLSGWRCTSWINSILNVAYLEVIAQQVHSLTGIKVLTDKQTGGDDVAATTASLYDAVVILRVGEAMGFEFKAIKQLMGSGYVEFFRLFVGPDGVRGSLCRMLGSAVSGQWSNSVIAKFIDPASKLSSIVEIARKAGRRCELNLNLMEKMSLCAFEKWAKHDDIVIARELIHGTIATGGLGVPTVTGDVFELEPFEADEHEDQLEMVGLPDDASMQAAQKVVAAVEETLGPNTAIAPKVLAQRMARAVFEGAAATARGPRLAQRLRKRRNYGARPRIKAIKSVRPEEVELRHHTRLRKAMEANKDVIKAYRKAKDRYDFLSSGVKEQYKTELATRVAIDHPGVDPGKLYNWCELNTLYGCATYMLTEDYYEAVVILSIIESEAGSEDEVSRIAAAYATGLAAGGFTMY</sequence>
<dbReference type="SUPFAM" id="SSF56672">
    <property type="entry name" value="DNA/RNA polymerases"/>
    <property type="match status" value="1"/>
</dbReference>
<keyword evidence="2 8" id="KW-0696">RNA-directed RNA polymerase</keyword>
<keyword evidence="5 8" id="KW-0547">Nucleotide-binding</keyword>
<dbReference type="Pfam" id="PF02123">
    <property type="entry name" value="RdRP_4"/>
    <property type="match status" value="1"/>
</dbReference>
<dbReference type="GO" id="GO:0000166">
    <property type="term" value="F:nucleotide binding"/>
    <property type="evidence" value="ECO:0007669"/>
    <property type="project" value="UniProtKB-KW"/>
</dbReference>
<keyword evidence="3 8" id="KW-0808">Transferase</keyword>
<dbReference type="GO" id="GO:0003968">
    <property type="term" value="F:RNA-directed RNA polymerase activity"/>
    <property type="evidence" value="ECO:0007669"/>
    <property type="project" value="UniProtKB-KW"/>
</dbReference>
<feature type="region of interest" description="Disordered" evidence="9">
    <location>
        <begin position="1"/>
        <end position="32"/>
    </location>
</feature>
<dbReference type="EC" id="2.7.7.48" evidence="1 8"/>
<keyword evidence="6 8" id="KW-0693">Viral RNA replication</keyword>
<evidence type="ECO:0000256" key="4">
    <source>
        <dbReference type="ARBA" id="ARBA00022695"/>
    </source>
</evidence>
<dbReference type="InterPro" id="IPR001795">
    <property type="entry name" value="RNA-dir_pol_luteovirus"/>
</dbReference>
<comment type="catalytic activity">
    <reaction evidence="7 8">
        <text>RNA(n) + a ribonucleoside 5'-triphosphate = RNA(n+1) + diphosphate</text>
        <dbReference type="Rhea" id="RHEA:21248"/>
        <dbReference type="Rhea" id="RHEA-COMP:14527"/>
        <dbReference type="Rhea" id="RHEA-COMP:17342"/>
        <dbReference type="ChEBI" id="CHEBI:33019"/>
        <dbReference type="ChEBI" id="CHEBI:61557"/>
        <dbReference type="ChEBI" id="CHEBI:140395"/>
        <dbReference type="EC" id="2.7.7.48"/>
    </reaction>
</comment>
<dbReference type="GO" id="GO:0006351">
    <property type="term" value="P:DNA-templated transcription"/>
    <property type="evidence" value="ECO:0007669"/>
    <property type="project" value="InterPro"/>
</dbReference>
<evidence type="ECO:0000256" key="9">
    <source>
        <dbReference type="SAM" id="MobiDB-lite"/>
    </source>
</evidence>
<evidence type="ECO:0000256" key="5">
    <source>
        <dbReference type="ARBA" id="ARBA00022741"/>
    </source>
</evidence>
<dbReference type="InterPro" id="IPR043128">
    <property type="entry name" value="Rev_trsase/Diguanyl_cyclase"/>
</dbReference>
<organism evidence="10">
    <name type="scientific">Alphachrysovirus aspergilli</name>
    <dbReference type="NCBI Taxonomy" id="607716"/>
    <lineage>
        <taxon>Viruses</taxon>
        <taxon>Riboviria</taxon>
        <taxon>Orthornavirae</taxon>
        <taxon>Duplornaviricota</taxon>
        <taxon>Chrymotiviricetes</taxon>
        <taxon>Ghabrivirales</taxon>
        <taxon>Alphatotivirineae</taxon>
        <taxon>Chrysoviridae</taxon>
        <taxon>Alphachrysovirus</taxon>
    </lineage>
</organism>
<proteinExistence type="predicted"/>
<accession>A0A679AY81</accession>
<evidence type="ECO:0000256" key="7">
    <source>
        <dbReference type="ARBA" id="ARBA00048744"/>
    </source>
</evidence>
<evidence type="ECO:0000256" key="6">
    <source>
        <dbReference type="ARBA" id="ARBA00022953"/>
    </source>
</evidence>
<dbReference type="InterPro" id="IPR043502">
    <property type="entry name" value="DNA/RNA_pol_sf"/>
</dbReference>
<evidence type="ECO:0000256" key="3">
    <source>
        <dbReference type="ARBA" id="ARBA00022679"/>
    </source>
</evidence>
<dbReference type="EMBL" id="LC350094">
    <property type="protein sequence ID" value="BBC45614.1"/>
    <property type="molecule type" value="Genomic_RNA"/>
</dbReference>
<name>A0A679AY81_9VIRU</name>
<reference evidence="10" key="1">
    <citation type="journal article" date="2020" name="Front. Microbiol.">
        <title>Analysis of an Intrinsic Mycovirus Associated With Reduced Virulence of the Human Pathogenic Fungus Aspergillus fumigatus.</title>
        <authorList>
            <person name="Takahashi-Nakaguchi A."/>
            <person name="Shishido E."/>
            <person name="Yahara M."/>
            <person name="Urayama S."/>
            <person name="Sakai K."/>
            <person name="Chibana H."/>
            <person name="Kamei K."/>
            <person name="Moriyama H."/>
            <person name="Gonoi T."/>
        </authorList>
    </citation>
    <scope>NUCLEOTIDE SEQUENCE</scope>
    <source>
        <strain evidence="10">AfuCV41362</strain>
    </source>
</reference>
<evidence type="ECO:0000256" key="8">
    <source>
        <dbReference type="RuleBase" id="RU364050"/>
    </source>
</evidence>
<dbReference type="Gene3D" id="3.30.70.270">
    <property type="match status" value="1"/>
</dbReference>
<dbReference type="GO" id="GO:0003723">
    <property type="term" value="F:RNA binding"/>
    <property type="evidence" value="ECO:0007669"/>
    <property type="project" value="InterPro"/>
</dbReference>
<keyword evidence="4 8" id="KW-0548">Nucleotidyltransferase</keyword>
<evidence type="ECO:0000256" key="1">
    <source>
        <dbReference type="ARBA" id="ARBA00012494"/>
    </source>
</evidence>